<evidence type="ECO:0000313" key="3">
    <source>
        <dbReference type="EMBL" id="CAE6802643.1"/>
    </source>
</evidence>
<sequence length="329" mass="35356">MTSLRAGVVGVGHLGQHHARHYATLPGVVLAGVCDASADRAALIADRHGVQAWTNLADLLAQVDLVSVAAPTSAHFSAAKACLDAGKHVLVEKPIAVTSAEARELVELAARRGCLLQVGHSERFNPIMQRMRSHIERPAFIEGHRLSAFGERGTDVDVVLDLMIHDLDLVLSFNPGPVEEVRAAGVPVLSPNIDIANARIAFASGCVANLTASRVSTNKMRRLRFFQRDRYVSIDFQTRQAMVSRRVQGGGPRPTIDVETFQAGDEEPLRLELDAFVHAVATGSRPVVSGEDGEAALNLAARVLDAIRQFTQRHSVDDATAAAFGHEPV</sequence>
<dbReference type="SUPFAM" id="SSF55347">
    <property type="entry name" value="Glyceraldehyde-3-phosphate dehydrogenase-like, C-terminal domain"/>
    <property type="match status" value="1"/>
</dbReference>
<dbReference type="InterPro" id="IPR036291">
    <property type="entry name" value="NAD(P)-bd_dom_sf"/>
</dbReference>
<evidence type="ECO:0000259" key="2">
    <source>
        <dbReference type="Pfam" id="PF22725"/>
    </source>
</evidence>
<dbReference type="InterPro" id="IPR000683">
    <property type="entry name" value="Gfo/Idh/MocA-like_OxRdtase_N"/>
</dbReference>
<dbReference type="Gene3D" id="3.30.360.10">
    <property type="entry name" value="Dihydrodipicolinate Reductase, domain 2"/>
    <property type="match status" value="1"/>
</dbReference>
<name>A0ABN7MEU1_9BACT</name>
<comment type="caution">
    <text evidence="3">The sequence shown here is derived from an EMBL/GenBank/DDBJ whole genome shotgun (WGS) entry which is preliminary data.</text>
</comment>
<evidence type="ECO:0000313" key="4">
    <source>
        <dbReference type="Proteomes" id="UP000675880"/>
    </source>
</evidence>
<accession>A0ABN7MEU1</accession>
<dbReference type="Proteomes" id="UP000675880">
    <property type="component" value="Unassembled WGS sequence"/>
</dbReference>
<dbReference type="Pfam" id="PF22725">
    <property type="entry name" value="GFO_IDH_MocA_C3"/>
    <property type="match status" value="1"/>
</dbReference>
<dbReference type="InterPro" id="IPR051450">
    <property type="entry name" value="Gfo/Idh/MocA_Oxidoreductases"/>
</dbReference>
<proteinExistence type="predicted"/>
<gene>
    <name evidence="3" type="ORF">NSPZN2_80140</name>
</gene>
<reference evidence="3 4" key="1">
    <citation type="submission" date="2021-02" db="EMBL/GenBank/DDBJ databases">
        <authorList>
            <person name="Han P."/>
        </authorList>
    </citation>
    <scope>NUCLEOTIDE SEQUENCE [LARGE SCALE GENOMIC DNA]</scope>
    <source>
        <strain evidence="3">Candidatus Nitrospira sp. ZN2</strain>
    </source>
</reference>
<dbReference type="PANTHER" id="PTHR43377:SF1">
    <property type="entry name" value="BILIVERDIN REDUCTASE A"/>
    <property type="match status" value="1"/>
</dbReference>
<protein>
    <submittedName>
        <fullName evidence="3">Oxidoreductase</fullName>
    </submittedName>
</protein>
<dbReference type="Pfam" id="PF01408">
    <property type="entry name" value="GFO_IDH_MocA"/>
    <property type="match status" value="1"/>
</dbReference>
<dbReference type="RefSeq" id="WP_213044297.1">
    <property type="nucleotide sequence ID" value="NZ_CAJNBJ010000021.1"/>
</dbReference>
<keyword evidence="4" id="KW-1185">Reference proteome</keyword>
<feature type="domain" description="Gfo/Idh/MocA-like oxidoreductase N-terminal" evidence="1">
    <location>
        <begin position="4"/>
        <end position="120"/>
    </location>
</feature>
<feature type="domain" description="GFO/IDH/MocA-like oxidoreductase" evidence="2">
    <location>
        <begin position="133"/>
        <end position="224"/>
    </location>
</feature>
<dbReference type="SUPFAM" id="SSF51735">
    <property type="entry name" value="NAD(P)-binding Rossmann-fold domains"/>
    <property type="match status" value="1"/>
</dbReference>
<dbReference type="PANTHER" id="PTHR43377">
    <property type="entry name" value="BILIVERDIN REDUCTASE A"/>
    <property type="match status" value="1"/>
</dbReference>
<dbReference type="InterPro" id="IPR055170">
    <property type="entry name" value="GFO_IDH_MocA-like_dom"/>
</dbReference>
<evidence type="ECO:0000259" key="1">
    <source>
        <dbReference type="Pfam" id="PF01408"/>
    </source>
</evidence>
<dbReference type="Gene3D" id="3.40.50.720">
    <property type="entry name" value="NAD(P)-binding Rossmann-like Domain"/>
    <property type="match status" value="1"/>
</dbReference>
<dbReference type="EMBL" id="CAJNBJ010000021">
    <property type="protein sequence ID" value="CAE6802643.1"/>
    <property type="molecule type" value="Genomic_DNA"/>
</dbReference>
<organism evidence="3 4">
    <name type="scientific">Nitrospira defluvii</name>
    <dbReference type="NCBI Taxonomy" id="330214"/>
    <lineage>
        <taxon>Bacteria</taxon>
        <taxon>Pseudomonadati</taxon>
        <taxon>Nitrospirota</taxon>
        <taxon>Nitrospiria</taxon>
        <taxon>Nitrospirales</taxon>
        <taxon>Nitrospiraceae</taxon>
        <taxon>Nitrospira</taxon>
    </lineage>
</organism>